<organism evidence="2 3">
    <name type="scientific">Microbacterium terricola</name>
    <dbReference type="NCBI Taxonomy" id="344163"/>
    <lineage>
        <taxon>Bacteria</taxon>
        <taxon>Bacillati</taxon>
        <taxon>Actinomycetota</taxon>
        <taxon>Actinomycetes</taxon>
        <taxon>Micrococcales</taxon>
        <taxon>Microbacteriaceae</taxon>
        <taxon>Microbacterium</taxon>
    </lineage>
</organism>
<dbReference type="Proteomes" id="UP001317779">
    <property type="component" value="Chromosome"/>
</dbReference>
<feature type="domain" description="Aminotransferase class V" evidence="1">
    <location>
        <begin position="18"/>
        <end position="340"/>
    </location>
</feature>
<name>A0ABM8DZT9_9MICO</name>
<dbReference type="Gene3D" id="3.40.640.10">
    <property type="entry name" value="Type I PLP-dependent aspartate aminotransferase-like (Major domain)"/>
    <property type="match status" value="1"/>
</dbReference>
<dbReference type="PANTHER" id="PTHR43586:SF15">
    <property type="entry name" value="BLR3095 PROTEIN"/>
    <property type="match status" value="1"/>
</dbReference>
<dbReference type="SUPFAM" id="SSF53383">
    <property type="entry name" value="PLP-dependent transferases"/>
    <property type="match status" value="1"/>
</dbReference>
<dbReference type="InterPro" id="IPR015421">
    <property type="entry name" value="PyrdxlP-dep_Trfase_major"/>
</dbReference>
<dbReference type="EMBL" id="AP027141">
    <property type="protein sequence ID" value="BDV31072.1"/>
    <property type="molecule type" value="Genomic_DNA"/>
</dbReference>
<reference evidence="2 3" key="1">
    <citation type="submission" date="2022-12" db="EMBL/GenBank/DDBJ databases">
        <title>Microbacterium terricola strain KV-448 chromosome, complete genome.</title>
        <authorList>
            <person name="Oshima T."/>
            <person name="Moriya T."/>
            <person name="Bessho Y."/>
        </authorList>
    </citation>
    <scope>NUCLEOTIDE SEQUENCE [LARGE SCALE GENOMIC DNA]</scope>
    <source>
        <strain evidence="2 3">KV-448</strain>
    </source>
</reference>
<accession>A0ABM8DZT9</accession>
<dbReference type="InterPro" id="IPR015422">
    <property type="entry name" value="PyrdxlP-dep_Trfase_small"/>
</dbReference>
<evidence type="ECO:0000313" key="2">
    <source>
        <dbReference type="EMBL" id="BDV31072.1"/>
    </source>
</evidence>
<dbReference type="InterPro" id="IPR000192">
    <property type="entry name" value="Aminotrans_V_dom"/>
</dbReference>
<dbReference type="RefSeq" id="WP_263798342.1">
    <property type="nucleotide sequence ID" value="NZ_AP027141.1"/>
</dbReference>
<sequence>MSQLEEYRASFDDEPGYLDWAAFGPLAPSVRAEVHADSDLLATGRRSGIELVEERLGEARELIGELIDAPADQVTLQPSTTQGLMQALFGVSGTILVSSGDFPSLTLGATRAAQAREDTSVAWMTPDADGFVTPDLVRDALTDDVAAVAVSLVDYRTGYLADLSAIRDVIGDRLLIVDAIQGFGVADADYAAADVVCGHGYKWLRAGRGTGFAWFGDRALERLTPVFSGITGTDAEGPGDEVLAPSHSARAFTVSPTDALAAARLTAALREVRDVGVAEIARAVAERADEVISLADSHGIPLATPRDAARRAGIVALAPDPGDAAHLPAALANDGITFTARSGLIRIAVHAGTTEATMRMLVDALATAASARVW</sequence>
<proteinExistence type="predicted"/>
<dbReference type="Gene3D" id="3.90.1150.10">
    <property type="entry name" value="Aspartate Aminotransferase, domain 1"/>
    <property type="match status" value="1"/>
</dbReference>
<dbReference type="PANTHER" id="PTHR43586">
    <property type="entry name" value="CYSTEINE DESULFURASE"/>
    <property type="match status" value="1"/>
</dbReference>
<dbReference type="Pfam" id="PF00266">
    <property type="entry name" value="Aminotran_5"/>
    <property type="match status" value="1"/>
</dbReference>
<evidence type="ECO:0000259" key="1">
    <source>
        <dbReference type="Pfam" id="PF00266"/>
    </source>
</evidence>
<gene>
    <name evidence="2" type="ORF">Microterr_17320</name>
</gene>
<protein>
    <recommendedName>
        <fullName evidence="1">Aminotransferase class V domain-containing protein</fullName>
    </recommendedName>
</protein>
<evidence type="ECO:0000313" key="3">
    <source>
        <dbReference type="Proteomes" id="UP001317779"/>
    </source>
</evidence>
<keyword evidence="3" id="KW-1185">Reference proteome</keyword>
<dbReference type="InterPro" id="IPR015424">
    <property type="entry name" value="PyrdxlP-dep_Trfase"/>
</dbReference>